<dbReference type="Proteomes" id="UP000642809">
    <property type="component" value="Unassembled WGS sequence"/>
</dbReference>
<dbReference type="AlphaFoldDB" id="A0A8J3G7X9"/>
<reference evidence="1" key="2">
    <citation type="submission" date="2020-09" db="EMBL/GenBank/DDBJ databases">
        <authorList>
            <person name="Sun Q."/>
            <person name="Kim S."/>
        </authorList>
    </citation>
    <scope>NUCLEOTIDE SEQUENCE</scope>
    <source>
        <strain evidence="1">KCTC 23224</strain>
    </source>
</reference>
<sequence length="183" mass="21249">MLTGLLFLGSCQELEQVEPLVEESLDASFDRERFLNAVNIASNNLQMRTDLGRQFNELNFRTQESIELELDRYINDLVVNLNSDDYNLYFYHDETEFEVGDEIFTATFDDIPDYIKSLLTDFGDKLEIIVQKYDRGELNDQQVIQSFKNISYQEGLASLYNENLSLEEKSIISNSFFKGTKSD</sequence>
<gene>
    <name evidence="1" type="ORF">GCM10008106_37850</name>
</gene>
<comment type="caution">
    <text evidence="1">The sequence shown here is derived from an EMBL/GenBank/DDBJ whole genome shotgun (WGS) entry which is preliminary data.</text>
</comment>
<dbReference type="EMBL" id="BMYF01000048">
    <property type="protein sequence ID" value="GHB54147.1"/>
    <property type="molecule type" value="Genomic_DNA"/>
</dbReference>
<organism evidence="1 2">
    <name type="scientific">Mongoliitalea lutea</name>
    <dbReference type="NCBI Taxonomy" id="849756"/>
    <lineage>
        <taxon>Bacteria</taxon>
        <taxon>Pseudomonadati</taxon>
        <taxon>Bacteroidota</taxon>
        <taxon>Cytophagia</taxon>
        <taxon>Cytophagales</taxon>
        <taxon>Cyclobacteriaceae</taxon>
        <taxon>Mongoliitalea</taxon>
    </lineage>
</organism>
<name>A0A8J3G7X9_9BACT</name>
<keyword evidence="2" id="KW-1185">Reference proteome</keyword>
<reference evidence="1" key="1">
    <citation type="journal article" date="2014" name="Int. J. Syst. Evol. Microbiol.">
        <title>Complete genome sequence of Corynebacterium casei LMG S-19264T (=DSM 44701T), isolated from a smear-ripened cheese.</title>
        <authorList>
            <consortium name="US DOE Joint Genome Institute (JGI-PGF)"/>
            <person name="Walter F."/>
            <person name="Albersmeier A."/>
            <person name="Kalinowski J."/>
            <person name="Ruckert C."/>
        </authorList>
    </citation>
    <scope>NUCLEOTIDE SEQUENCE</scope>
    <source>
        <strain evidence="1">KCTC 23224</strain>
    </source>
</reference>
<proteinExistence type="predicted"/>
<evidence type="ECO:0000313" key="2">
    <source>
        <dbReference type="Proteomes" id="UP000642809"/>
    </source>
</evidence>
<protein>
    <submittedName>
        <fullName evidence="1">Uncharacterized protein</fullName>
    </submittedName>
</protein>
<accession>A0A8J3G7X9</accession>
<evidence type="ECO:0000313" key="1">
    <source>
        <dbReference type="EMBL" id="GHB54147.1"/>
    </source>
</evidence>